<evidence type="ECO:0000313" key="1">
    <source>
        <dbReference type="EMBL" id="TMQ70313.1"/>
    </source>
</evidence>
<name>A0A538U376_UNCEI</name>
<proteinExistence type="predicted"/>
<comment type="caution">
    <text evidence="1">The sequence shown here is derived from an EMBL/GenBank/DDBJ whole genome shotgun (WGS) entry which is preliminary data.</text>
</comment>
<protein>
    <recommendedName>
        <fullName evidence="3">Transporter</fullName>
    </recommendedName>
</protein>
<evidence type="ECO:0000313" key="2">
    <source>
        <dbReference type="Proteomes" id="UP000319771"/>
    </source>
</evidence>
<dbReference type="Proteomes" id="UP000319771">
    <property type="component" value="Unassembled WGS sequence"/>
</dbReference>
<dbReference type="Pfam" id="PF13557">
    <property type="entry name" value="Phenol_MetA_deg"/>
    <property type="match status" value="1"/>
</dbReference>
<reference evidence="1 2" key="1">
    <citation type="journal article" date="2019" name="Nat. Microbiol.">
        <title>Mediterranean grassland soil C-N compound turnover is dependent on rainfall and depth, and is mediated by genomically divergent microorganisms.</title>
        <authorList>
            <person name="Diamond S."/>
            <person name="Andeer P.F."/>
            <person name="Li Z."/>
            <person name="Crits-Christoph A."/>
            <person name="Burstein D."/>
            <person name="Anantharaman K."/>
            <person name="Lane K.R."/>
            <person name="Thomas B.C."/>
            <person name="Pan C."/>
            <person name="Northen T.R."/>
            <person name="Banfield J.F."/>
        </authorList>
    </citation>
    <scope>NUCLEOTIDE SEQUENCE [LARGE SCALE GENOMIC DNA]</scope>
    <source>
        <strain evidence="1">WS_11</strain>
    </source>
</reference>
<organism evidence="1 2">
    <name type="scientific">Eiseniibacteriota bacterium</name>
    <dbReference type="NCBI Taxonomy" id="2212470"/>
    <lineage>
        <taxon>Bacteria</taxon>
        <taxon>Candidatus Eiseniibacteriota</taxon>
    </lineage>
</organism>
<dbReference type="AlphaFoldDB" id="A0A538U376"/>
<accession>A0A538U376</accession>
<sequence>MSTAATRRSPRVWRCRLRSGASRPAKLRRAANSVGRLAQLCESFARQCRFAHATRRCALCGRTPVNSKWIVASGLSVALIAAAFGARAEIGHFNGGFLNIRDYFTPPEPGIYAGLYNYFYRTDRINDRHGDKIDDINLNPGPGPGVPAHVSIDVDLYALSPVVIWEPDVHFLGARYAAIAAPLFANASLDAAVSVGRRLGGDFDNASFALGDLHFEFSAAYGFYAAVGKYDTHLQTVPVLGTVRTEDVDNIGYGFWTHQVQGAAAWYPFDNKGTAVTGVVTYEHHSDKEDFDLQPGENITLNWGISQFIPLTQSQKLLLEIGPAGYQGWQVSDDRGADARSDSRDRVHAAGGQLGITSIDWHMAVNFHGFYEYETRSRTQGYSLGLSAVKKF</sequence>
<dbReference type="EMBL" id="VBPB01000235">
    <property type="protein sequence ID" value="TMQ70313.1"/>
    <property type="molecule type" value="Genomic_DNA"/>
</dbReference>
<gene>
    <name evidence="1" type="ORF">E6K81_12900</name>
</gene>
<evidence type="ECO:0008006" key="3">
    <source>
        <dbReference type="Google" id="ProtNLM"/>
    </source>
</evidence>
<dbReference type="InterPro" id="IPR025737">
    <property type="entry name" value="FApF"/>
</dbReference>